<dbReference type="Proteomes" id="UP000642094">
    <property type="component" value="Unassembled WGS sequence"/>
</dbReference>
<dbReference type="PANTHER" id="PTHR41791">
    <property type="entry name" value="SSL7039 PROTEIN"/>
    <property type="match status" value="1"/>
</dbReference>
<gene>
    <name evidence="1" type="ORF">H6F41_17445</name>
</gene>
<protein>
    <submittedName>
        <fullName evidence="1">Type II toxin-antitoxin system RelE/ParE family toxin</fullName>
    </submittedName>
</protein>
<dbReference type="NCBIfam" id="TIGR02683">
    <property type="entry name" value="upstrm_HI1419"/>
    <property type="match status" value="1"/>
</dbReference>
<proteinExistence type="predicted"/>
<keyword evidence="2" id="KW-1185">Reference proteome</keyword>
<accession>A0ABR8A1N0</accession>
<sequence length="98" mass="11161">MIEVRQTEIFVNWFTNLRDKKAKARIQARIDRMELGNFGDVAPVGQGVSEMRIFYGSGYRVYFVQRGSTVVILLCGGDKSTQDSDIKKAKELVKQLED</sequence>
<dbReference type="RefSeq" id="WP_190404729.1">
    <property type="nucleotide sequence ID" value="NZ_JACJQB010000060.1"/>
</dbReference>
<evidence type="ECO:0000313" key="2">
    <source>
        <dbReference type="Proteomes" id="UP000642094"/>
    </source>
</evidence>
<dbReference type="Pfam" id="PF05973">
    <property type="entry name" value="Gp49"/>
    <property type="match status" value="1"/>
</dbReference>
<evidence type="ECO:0000313" key="1">
    <source>
        <dbReference type="EMBL" id="MBD2189918.1"/>
    </source>
</evidence>
<name>A0ABR8A1N0_9CYAN</name>
<organism evidence="1 2">
    <name type="scientific">Pseudanabaena mucicola FACHB-723</name>
    <dbReference type="NCBI Taxonomy" id="2692860"/>
    <lineage>
        <taxon>Bacteria</taxon>
        <taxon>Bacillati</taxon>
        <taxon>Cyanobacteriota</taxon>
        <taxon>Cyanophyceae</taxon>
        <taxon>Pseudanabaenales</taxon>
        <taxon>Pseudanabaenaceae</taxon>
        <taxon>Pseudanabaena</taxon>
    </lineage>
</organism>
<dbReference type="InterPro" id="IPR014056">
    <property type="entry name" value="TypeIITA-like_toxin_pred"/>
</dbReference>
<comment type="caution">
    <text evidence="1">The sequence shown here is derived from an EMBL/GenBank/DDBJ whole genome shotgun (WGS) entry which is preliminary data.</text>
</comment>
<reference evidence="1 2" key="1">
    <citation type="journal article" date="2020" name="ISME J.">
        <title>Comparative genomics reveals insights into cyanobacterial evolution and habitat adaptation.</title>
        <authorList>
            <person name="Chen M.Y."/>
            <person name="Teng W.K."/>
            <person name="Zhao L."/>
            <person name="Hu C.X."/>
            <person name="Zhou Y.K."/>
            <person name="Han B.P."/>
            <person name="Song L.R."/>
            <person name="Shu W.S."/>
        </authorList>
    </citation>
    <scope>NUCLEOTIDE SEQUENCE [LARGE SCALE GENOMIC DNA]</scope>
    <source>
        <strain evidence="1 2">FACHB-723</strain>
    </source>
</reference>
<dbReference type="PANTHER" id="PTHR41791:SF1">
    <property type="entry name" value="SSL7039 PROTEIN"/>
    <property type="match status" value="1"/>
</dbReference>
<dbReference type="InterPro" id="IPR009241">
    <property type="entry name" value="HigB-like"/>
</dbReference>
<dbReference type="PIRSF" id="PIRSF028744">
    <property type="entry name" value="Addict_mod_HI1419"/>
    <property type="match status" value="1"/>
</dbReference>
<dbReference type="EMBL" id="JACJQB010000060">
    <property type="protein sequence ID" value="MBD2189918.1"/>
    <property type="molecule type" value="Genomic_DNA"/>
</dbReference>